<proteinExistence type="inferred from homology"/>
<dbReference type="Proteomes" id="UP000578569">
    <property type="component" value="Unassembled WGS sequence"/>
</dbReference>
<comment type="subunit">
    <text evidence="10">The Tat system comprises two distinct complexes: a TatABC complex, containing multiple copies of TatA, TatB and TatC subunits, and a separate TatA complex, containing only TatA subunits. Substrates initially bind to the TatABC complex, which probably triggers association of the separate TatA complex to form the active translocon.</text>
</comment>
<feature type="compositionally biased region" description="Basic and acidic residues" evidence="11">
    <location>
        <begin position="59"/>
        <end position="79"/>
    </location>
</feature>
<dbReference type="InterPro" id="IPR003369">
    <property type="entry name" value="TatA/B/E"/>
</dbReference>
<keyword evidence="13" id="KW-1185">Reference proteome</keyword>
<comment type="subcellular location">
    <subcellularLocation>
        <location evidence="1 10">Cell membrane</location>
        <topology evidence="1 10">Single-pass membrane protein</topology>
    </subcellularLocation>
</comment>
<evidence type="ECO:0000313" key="13">
    <source>
        <dbReference type="Proteomes" id="UP000578569"/>
    </source>
</evidence>
<dbReference type="GO" id="GO:0008320">
    <property type="term" value="F:protein transmembrane transporter activity"/>
    <property type="evidence" value="ECO:0007669"/>
    <property type="project" value="UniProtKB-UniRule"/>
</dbReference>
<dbReference type="PANTHER" id="PTHR42982:SF1">
    <property type="entry name" value="SEC-INDEPENDENT PROTEIN TRANSLOCASE PROTEIN TATA"/>
    <property type="match status" value="1"/>
</dbReference>
<dbReference type="HAMAP" id="MF_00236">
    <property type="entry name" value="TatA_E"/>
    <property type="match status" value="1"/>
</dbReference>
<dbReference type="GO" id="GO:0033281">
    <property type="term" value="C:TAT protein transport complex"/>
    <property type="evidence" value="ECO:0007669"/>
    <property type="project" value="UniProtKB-UniRule"/>
</dbReference>
<accession>A0A839YYX3</accession>
<keyword evidence="5 10" id="KW-0812">Transmembrane</keyword>
<evidence type="ECO:0000256" key="4">
    <source>
        <dbReference type="ARBA" id="ARBA00022519"/>
    </source>
</evidence>
<evidence type="ECO:0000256" key="3">
    <source>
        <dbReference type="ARBA" id="ARBA00022475"/>
    </source>
</evidence>
<evidence type="ECO:0000256" key="7">
    <source>
        <dbReference type="ARBA" id="ARBA00022989"/>
    </source>
</evidence>
<evidence type="ECO:0000313" key="12">
    <source>
        <dbReference type="EMBL" id="MBB3764339.1"/>
    </source>
</evidence>
<dbReference type="RefSeq" id="WP_183933606.1">
    <property type="nucleotide sequence ID" value="NZ_JACICF010000001.1"/>
</dbReference>
<keyword evidence="3 10" id="KW-1003">Cell membrane</keyword>
<evidence type="ECO:0000256" key="5">
    <source>
        <dbReference type="ARBA" id="ARBA00022692"/>
    </source>
</evidence>
<organism evidence="12 13">
    <name type="scientific">Sphingomicrobium lutaoense</name>
    <dbReference type="NCBI Taxonomy" id="515949"/>
    <lineage>
        <taxon>Bacteria</taxon>
        <taxon>Pseudomonadati</taxon>
        <taxon>Pseudomonadota</taxon>
        <taxon>Alphaproteobacteria</taxon>
        <taxon>Sphingomonadales</taxon>
        <taxon>Sphingomonadaceae</taxon>
        <taxon>Sphingomicrobium</taxon>
    </lineage>
</organism>
<comment type="similarity">
    <text evidence="10">Belongs to the TatA/E family.</text>
</comment>
<keyword evidence="6 10" id="KW-0653">Protein transport</keyword>
<dbReference type="Pfam" id="PF02416">
    <property type="entry name" value="TatA_B_E"/>
    <property type="match status" value="1"/>
</dbReference>
<reference evidence="12 13" key="1">
    <citation type="submission" date="2020-08" db="EMBL/GenBank/DDBJ databases">
        <title>Genomic Encyclopedia of Type Strains, Phase IV (KMG-IV): sequencing the most valuable type-strain genomes for metagenomic binning, comparative biology and taxonomic classification.</title>
        <authorList>
            <person name="Goeker M."/>
        </authorList>
    </citation>
    <scope>NUCLEOTIDE SEQUENCE [LARGE SCALE GENOMIC DNA]</scope>
    <source>
        <strain evidence="12 13">DSM 24194</strain>
    </source>
</reference>
<dbReference type="GO" id="GO:0043953">
    <property type="term" value="P:protein transport by the Tat complex"/>
    <property type="evidence" value="ECO:0007669"/>
    <property type="project" value="UniProtKB-UniRule"/>
</dbReference>
<dbReference type="EMBL" id="JACICF010000001">
    <property type="protein sequence ID" value="MBB3764339.1"/>
    <property type="molecule type" value="Genomic_DNA"/>
</dbReference>
<evidence type="ECO:0000256" key="8">
    <source>
        <dbReference type="ARBA" id="ARBA00023010"/>
    </source>
</evidence>
<evidence type="ECO:0000256" key="6">
    <source>
        <dbReference type="ARBA" id="ARBA00022927"/>
    </source>
</evidence>
<protein>
    <recommendedName>
        <fullName evidence="10">Sec-independent protein translocase protein TatA</fullName>
    </recommendedName>
</protein>
<feature type="region of interest" description="Disordered" evidence="11">
    <location>
        <begin position="44"/>
        <end position="79"/>
    </location>
</feature>
<sequence length="79" mass="8828">MSQIGLPGILILALLLLLLFGRNRFSNMMGDVAKGLKNFKKGLSDEDEAANHQAPPRQLPREDKAIDAQVTGEREREQR</sequence>
<keyword evidence="8 10" id="KW-0811">Translocation</keyword>
<evidence type="ECO:0000256" key="1">
    <source>
        <dbReference type="ARBA" id="ARBA00004162"/>
    </source>
</evidence>
<name>A0A839YYX3_9SPHN</name>
<keyword evidence="2 10" id="KW-0813">Transport</keyword>
<evidence type="ECO:0000256" key="9">
    <source>
        <dbReference type="ARBA" id="ARBA00023136"/>
    </source>
</evidence>
<evidence type="ECO:0000256" key="2">
    <source>
        <dbReference type="ARBA" id="ARBA00022448"/>
    </source>
</evidence>
<keyword evidence="9 10" id="KW-0472">Membrane</keyword>
<evidence type="ECO:0000256" key="10">
    <source>
        <dbReference type="HAMAP-Rule" id="MF_00236"/>
    </source>
</evidence>
<dbReference type="PANTHER" id="PTHR42982">
    <property type="entry name" value="SEC-INDEPENDENT PROTEIN TRANSLOCASE PROTEIN TATA"/>
    <property type="match status" value="1"/>
</dbReference>
<keyword evidence="4" id="KW-0997">Cell inner membrane</keyword>
<dbReference type="Gene3D" id="1.20.5.3310">
    <property type="match status" value="1"/>
</dbReference>
<keyword evidence="7 10" id="KW-1133">Transmembrane helix</keyword>
<evidence type="ECO:0000256" key="11">
    <source>
        <dbReference type="SAM" id="MobiDB-lite"/>
    </source>
</evidence>
<gene>
    <name evidence="10" type="primary">tatA</name>
    <name evidence="12" type="ORF">FHS50_001362</name>
</gene>
<comment type="function">
    <text evidence="10">Part of the twin-arginine translocation (Tat) system that transports large folded proteins containing a characteristic twin-arginine motif in their signal peptide across membranes. TatA could form the protein-conducting channel of the Tat system.</text>
</comment>
<dbReference type="InterPro" id="IPR006312">
    <property type="entry name" value="TatA/E"/>
</dbReference>
<comment type="caution">
    <text evidence="12">The sequence shown here is derived from an EMBL/GenBank/DDBJ whole genome shotgun (WGS) entry which is preliminary data.</text>
</comment>
<dbReference type="AlphaFoldDB" id="A0A839YYX3"/>